<evidence type="ECO:0000256" key="7">
    <source>
        <dbReference type="ARBA" id="ARBA00022840"/>
    </source>
</evidence>
<comment type="catalytic activity">
    <reaction evidence="11 12">
        <text>L-glutamine + H2O = L-glutamate + NH4(+)</text>
        <dbReference type="Rhea" id="RHEA:15889"/>
        <dbReference type="ChEBI" id="CHEBI:15377"/>
        <dbReference type="ChEBI" id="CHEBI:28938"/>
        <dbReference type="ChEBI" id="CHEBI:29985"/>
        <dbReference type="ChEBI" id="CHEBI:58359"/>
    </reaction>
</comment>
<dbReference type="NCBIfam" id="TIGR01368">
    <property type="entry name" value="CPSaseIIsmall"/>
    <property type="match status" value="1"/>
</dbReference>
<evidence type="ECO:0000256" key="4">
    <source>
        <dbReference type="ARBA" id="ARBA00022571"/>
    </source>
</evidence>
<dbReference type="NCBIfam" id="NF009475">
    <property type="entry name" value="PRK12838.1"/>
    <property type="match status" value="1"/>
</dbReference>
<feature type="binding site" evidence="12">
    <location>
        <position position="288"/>
    </location>
    <ligand>
        <name>L-glutamine</name>
        <dbReference type="ChEBI" id="CHEBI:58359"/>
    </ligand>
</feature>
<dbReference type="PANTHER" id="PTHR43418">
    <property type="entry name" value="MULTIFUNCTIONAL TRYPTOPHAN BIOSYNTHESIS PROTEIN-RELATED"/>
    <property type="match status" value="1"/>
</dbReference>
<evidence type="ECO:0000313" key="15">
    <source>
        <dbReference type="Proteomes" id="UP000183900"/>
    </source>
</evidence>
<evidence type="ECO:0000256" key="6">
    <source>
        <dbReference type="ARBA" id="ARBA00022741"/>
    </source>
</evidence>
<dbReference type="Proteomes" id="UP000183900">
    <property type="component" value="Unassembled WGS sequence"/>
</dbReference>
<dbReference type="PROSITE" id="PS51273">
    <property type="entry name" value="GATASE_TYPE_1"/>
    <property type="match status" value="1"/>
</dbReference>
<feature type="active site" evidence="12">
    <location>
        <position position="370"/>
    </location>
</feature>
<dbReference type="FunFam" id="3.50.30.20:FF:000001">
    <property type="entry name" value="Carbamoyl-phosphate synthase small chain"/>
    <property type="match status" value="1"/>
</dbReference>
<dbReference type="Gene3D" id="3.50.30.20">
    <property type="entry name" value="Carbamoyl-phosphate synthase small subunit, N-terminal domain"/>
    <property type="match status" value="1"/>
</dbReference>
<dbReference type="SUPFAM" id="SSF52021">
    <property type="entry name" value="Carbamoyl phosphate synthetase, small subunit N-terminal domain"/>
    <property type="match status" value="1"/>
</dbReference>
<feature type="binding site" evidence="12">
    <location>
        <position position="255"/>
    </location>
    <ligand>
        <name>L-glutamine</name>
        <dbReference type="ChEBI" id="CHEBI:58359"/>
    </ligand>
</feature>
<keyword evidence="6 12" id="KW-0547">Nucleotide-binding</keyword>
<protein>
    <recommendedName>
        <fullName evidence="12">Carbamoyl phosphate synthase small chain</fullName>
        <ecNumber evidence="12">6.3.5.5</ecNumber>
    </recommendedName>
    <alternativeName>
        <fullName evidence="12">Carbamoyl phosphate synthetase glutamine chain</fullName>
    </alternativeName>
</protein>
<dbReference type="AlphaFoldDB" id="A0A0K6HMP5"/>
<name>A0A0K6HMP5_9HYPH</name>
<feature type="binding site" evidence="12">
    <location>
        <position position="257"/>
    </location>
    <ligand>
        <name>L-glutamine</name>
        <dbReference type="ChEBI" id="CHEBI:58359"/>
    </ligand>
</feature>
<dbReference type="InterPro" id="IPR036480">
    <property type="entry name" value="CarbP_synth_ssu_N_sf"/>
</dbReference>
<dbReference type="EMBL" id="CYHE01000001">
    <property type="protein sequence ID" value="CUA92091.1"/>
    <property type="molecule type" value="Genomic_DNA"/>
</dbReference>
<dbReference type="Gene3D" id="3.40.50.880">
    <property type="match status" value="1"/>
</dbReference>
<keyword evidence="7 12" id="KW-0067">ATP-binding</keyword>
<evidence type="ECO:0000256" key="11">
    <source>
        <dbReference type="ARBA" id="ARBA00049285"/>
    </source>
</evidence>
<keyword evidence="9 12" id="KW-0665">Pyrimidine biosynthesis</keyword>
<comment type="pathway">
    <text evidence="2 12">Amino-acid biosynthesis; L-arginine biosynthesis; carbamoyl phosphate from bicarbonate: step 1/1.</text>
</comment>
<dbReference type="GO" id="GO:0004359">
    <property type="term" value="F:glutaminase activity"/>
    <property type="evidence" value="ECO:0007669"/>
    <property type="project" value="RHEA"/>
</dbReference>
<feature type="binding site" evidence="12">
    <location>
        <position position="329"/>
    </location>
    <ligand>
        <name>L-glutamine</name>
        <dbReference type="ChEBI" id="CHEBI:58359"/>
    </ligand>
</feature>
<dbReference type="PRINTS" id="PR00096">
    <property type="entry name" value="GATASE"/>
</dbReference>
<feature type="binding site" evidence="12">
    <location>
        <position position="58"/>
    </location>
    <ligand>
        <name>L-glutamine</name>
        <dbReference type="ChEBI" id="CHEBI:58359"/>
    </ligand>
</feature>
<dbReference type="GO" id="GO:0006541">
    <property type="term" value="P:glutamine metabolic process"/>
    <property type="evidence" value="ECO:0007669"/>
    <property type="project" value="InterPro"/>
</dbReference>
<dbReference type="PANTHER" id="PTHR43418:SF7">
    <property type="entry name" value="CARBAMOYL-PHOSPHATE SYNTHASE SMALL CHAIN"/>
    <property type="match status" value="1"/>
</dbReference>
<evidence type="ECO:0000256" key="5">
    <source>
        <dbReference type="ARBA" id="ARBA00022598"/>
    </source>
</evidence>
<evidence type="ECO:0000256" key="10">
    <source>
        <dbReference type="ARBA" id="ARBA00048816"/>
    </source>
</evidence>
<dbReference type="GO" id="GO:0044205">
    <property type="term" value="P:'de novo' UMP biosynthetic process"/>
    <property type="evidence" value="ECO:0007669"/>
    <property type="project" value="UniProtKB-UniRule"/>
</dbReference>
<evidence type="ECO:0000256" key="1">
    <source>
        <dbReference type="ARBA" id="ARBA00004812"/>
    </source>
</evidence>
<feature type="binding site" evidence="12">
    <location>
        <position position="326"/>
    </location>
    <ligand>
        <name>L-glutamine</name>
        <dbReference type="ChEBI" id="CHEBI:58359"/>
    </ligand>
</feature>
<dbReference type="GO" id="GO:0006207">
    <property type="term" value="P:'de novo' pyrimidine nucleobase biosynthetic process"/>
    <property type="evidence" value="ECO:0007669"/>
    <property type="project" value="InterPro"/>
</dbReference>
<dbReference type="RefSeq" id="WP_055454028.1">
    <property type="nucleotide sequence ID" value="NZ_CYHE01000001.1"/>
</dbReference>
<dbReference type="UniPathway" id="UPA00070">
    <property type="reaction ID" value="UER00115"/>
</dbReference>
<dbReference type="GO" id="GO:0006526">
    <property type="term" value="P:L-arginine biosynthetic process"/>
    <property type="evidence" value="ECO:0007669"/>
    <property type="project" value="UniProtKB-UniRule"/>
</dbReference>
<dbReference type="SUPFAM" id="SSF52317">
    <property type="entry name" value="Class I glutamine amidotransferase-like"/>
    <property type="match status" value="1"/>
</dbReference>
<dbReference type="InterPro" id="IPR002474">
    <property type="entry name" value="CarbamoylP_synth_ssu_N"/>
</dbReference>
<feature type="binding site" evidence="12">
    <location>
        <position position="285"/>
    </location>
    <ligand>
        <name>L-glutamine</name>
        <dbReference type="ChEBI" id="CHEBI:58359"/>
    </ligand>
</feature>
<evidence type="ECO:0000256" key="9">
    <source>
        <dbReference type="ARBA" id="ARBA00022975"/>
    </source>
</evidence>
<evidence type="ECO:0000256" key="3">
    <source>
        <dbReference type="ARBA" id="ARBA00007800"/>
    </source>
</evidence>
<reference evidence="15" key="1">
    <citation type="submission" date="2015-08" db="EMBL/GenBank/DDBJ databases">
        <authorList>
            <person name="Varghese N."/>
        </authorList>
    </citation>
    <scope>NUCLEOTIDE SEQUENCE [LARGE SCALE GENOMIC DNA]</scope>
    <source>
        <strain evidence="15">DSM 23407</strain>
    </source>
</reference>
<evidence type="ECO:0000313" key="14">
    <source>
        <dbReference type="EMBL" id="CUA92091.1"/>
    </source>
</evidence>
<dbReference type="GO" id="GO:0004088">
    <property type="term" value="F:carbamoyl-phosphate synthase (glutamine-hydrolyzing) activity"/>
    <property type="evidence" value="ECO:0007669"/>
    <property type="project" value="UniProtKB-UniRule"/>
</dbReference>
<dbReference type="InterPro" id="IPR035686">
    <property type="entry name" value="CPSase_GATase1"/>
</dbReference>
<comment type="function">
    <text evidence="12">Small subunit of the glutamine-dependent carbamoyl phosphate synthetase (CPSase). CPSase catalyzes the formation of carbamoyl phosphate from the ammonia moiety of glutamine, carbonate, and phosphate donated by ATP, constituting the first step of 2 biosynthetic pathways, one leading to arginine and/or urea and the other to pyrimidine nucleotides. The small subunit (glutamine amidotransferase) binds and cleaves glutamine to supply the large subunit with the substrate ammonia.</text>
</comment>
<organism evidence="14 15">
    <name type="scientific">Pannonibacter indicus</name>
    <dbReference type="NCBI Taxonomy" id="466044"/>
    <lineage>
        <taxon>Bacteria</taxon>
        <taxon>Pseudomonadati</taxon>
        <taxon>Pseudomonadota</taxon>
        <taxon>Alphaproteobacteria</taxon>
        <taxon>Hyphomicrobiales</taxon>
        <taxon>Stappiaceae</taxon>
        <taxon>Pannonibacter</taxon>
    </lineage>
</organism>
<sequence length="397" mass="42305">MTTATADAWAIPPATALLVLSDGTVIEGQGLGAEGEAVAEVCFNTAITGYQEILTDPSYAGQIVTFTFPHVGNVGANEDDIETLNMASASGVRGTVLKAEVTSPSNYRAARRFDEWLKARGIIGISGIDTRALTARIRDLGVPNAVIAHHPDGKFDIGALKAKAAAWPGLEGMDLARDVTSGQSQSWTQTPWVWDEGYGEQQNKEFNVVAIDYGVKRNILRLLADAGCKVTVVPAETPADEILAMSPDGVFLSNGPGDPAATGTYSVATIQALVNKGLPVFGICLGHQMLALALGGKTMKMHQGHHGANHPVFDHTTGKVEITSMNHGFAVDKESLPENVEETHVSLFDGTNCGIRLKGKPVFSVQYHPEASPGPRDSHYLFKRFTEVMREAKQASA</sequence>
<evidence type="ECO:0000256" key="8">
    <source>
        <dbReference type="ARBA" id="ARBA00022962"/>
    </source>
</evidence>
<comment type="similarity">
    <text evidence="3 12">Belongs to the CarA family.</text>
</comment>
<evidence type="ECO:0000256" key="2">
    <source>
        <dbReference type="ARBA" id="ARBA00005077"/>
    </source>
</evidence>
<keyword evidence="15" id="KW-1185">Reference proteome</keyword>
<comment type="subunit">
    <text evidence="12">Composed of two chains; the small (or glutamine) chain promotes the hydrolysis of glutamine to ammonia, which is used by the large (or ammonia) chain to synthesize carbamoyl phosphate. Tetramer of heterodimers (alpha,beta)4.</text>
</comment>
<gene>
    <name evidence="12" type="primary">carA</name>
    <name evidence="14" type="ORF">Ga0061067_101275</name>
</gene>
<feature type="binding site" evidence="12">
    <location>
        <position position="328"/>
    </location>
    <ligand>
        <name>L-glutamine</name>
        <dbReference type="ChEBI" id="CHEBI:58359"/>
    </ligand>
</feature>
<dbReference type="GO" id="GO:0005524">
    <property type="term" value="F:ATP binding"/>
    <property type="evidence" value="ECO:0007669"/>
    <property type="project" value="UniProtKB-UniRule"/>
</dbReference>
<dbReference type="PRINTS" id="PR00099">
    <property type="entry name" value="CPSGATASE"/>
</dbReference>
<feature type="domain" description="Carbamoyl-phosphate synthase small subunit N-terminal" evidence="13">
    <location>
        <begin position="14"/>
        <end position="148"/>
    </location>
</feature>
<dbReference type="Pfam" id="PF00988">
    <property type="entry name" value="CPSase_sm_chain"/>
    <property type="match status" value="1"/>
</dbReference>
<feature type="active site" description="Nucleophile" evidence="12">
    <location>
        <position position="284"/>
    </location>
</feature>
<feature type="active site" evidence="12">
    <location>
        <position position="368"/>
    </location>
</feature>
<dbReference type="InterPro" id="IPR017926">
    <property type="entry name" value="GATASE"/>
</dbReference>
<dbReference type="HAMAP" id="MF_01209">
    <property type="entry name" value="CPSase_S_chain"/>
    <property type="match status" value="1"/>
</dbReference>
<evidence type="ECO:0000256" key="12">
    <source>
        <dbReference type="HAMAP-Rule" id="MF_01209"/>
    </source>
</evidence>
<comment type="pathway">
    <text evidence="1 12">Pyrimidine metabolism; UMP biosynthesis via de novo pathway; (S)-dihydroorotate from bicarbonate: step 1/3.</text>
</comment>
<keyword evidence="12" id="KW-0028">Amino-acid biosynthesis</keyword>
<dbReference type="Pfam" id="PF00117">
    <property type="entry name" value="GATase"/>
    <property type="match status" value="1"/>
</dbReference>
<dbReference type="SMART" id="SM01097">
    <property type="entry name" value="CPSase_sm_chain"/>
    <property type="match status" value="1"/>
</dbReference>
<comment type="catalytic activity">
    <reaction evidence="10 12">
        <text>hydrogencarbonate + L-glutamine + 2 ATP + H2O = carbamoyl phosphate + L-glutamate + 2 ADP + phosphate + 2 H(+)</text>
        <dbReference type="Rhea" id="RHEA:18633"/>
        <dbReference type="ChEBI" id="CHEBI:15377"/>
        <dbReference type="ChEBI" id="CHEBI:15378"/>
        <dbReference type="ChEBI" id="CHEBI:17544"/>
        <dbReference type="ChEBI" id="CHEBI:29985"/>
        <dbReference type="ChEBI" id="CHEBI:30616"/>
        <dbReference type="ChEBI" id="CHEBI:43474"/>
        <dbReference type="ChEBI" id="CHEBI:58228"/>
        <dbReference type="ChEBI" id="CHEBI:58359"/>
        <dbReference type="ChEBI" id="CHEBI:456216"/>
        <dbReference type="EC" id="6.3.5.5"/>
    </reaction>
</comment>
<keyword evidence="8 12" id="KW-0315">Glutamine amidotransferase</keyword>
<evidence type="ECO:0000259" key="13">
    <source>
        <dbReference type="SMART" id="SM01097"/>
    </source>
</evidence>
<keyword evidence="5 12" id="KW-0436">Ligase</keyword>
<dbReference type="UniPathway" id="UPA00068">
    <property type="reaction ID" value="UER00171"/>
</dbReference>
<dbReference type="EC" id="6.3.5.5" evidence="12"/>
<proteinExistence type="inferred from homology"/>
<dbReference type="CDD" id="cd01744">
    <property type="entry name" value="GATase1_CPSase"/>
    <property type="match status" value="1"/>
</dbReference>
<dbReference type="InterPro" id="IPR006274">
    <property type="entry name" value="CarbamoylP_synth_ssu"/>
</dbReference>
<accession>A0A0K6HMP5</accession>
<dbReference type="PRINTS" id="PR00097">
    <property type="entry name" value="ANTSNTHASEII"/>
</dbReference>
<dbReference type="InterPro" id="IPR050472">
    <property type="entry name" value="Anth_synth/Amidotransfase"/>
</dbReference>
<dbReference type="OrthoDB" id="9804328at2"/>
<keyword evidence="4 12" id="KW-0055">Arginine biosynthesis</keyword>
<dbReference type="InterPro" id="IPR029062">
    <property type="entry name" value="Class_I_gatase-like"/>
</dbReference>
<feature type="region of interest" description="CPSase" evidence="12">
    <location>
        <begin position="1"/>
        <end position="206"/>
    </location>
</feature>